<feature type="chain" id="PRO_5046385501" description="2-dehydro-3-deoxyphosphooctonate aldolase" evidence="1">
    <location>
        <begin position="23"/>
        <end position="160"/>
    </location>
</feature>
<dbReference type="Proteomes" id="UP000664369">
    <property type="component" value="Unassembled WGS sequence"/>
</dbReference>
<evidence type="ECO:0000313" key="3">
    <source>
        <dbReference type="Proteomes" id="UP000664369"/>
    </source>
</evidence>
<accession>A0ABS3QIQ0</accession>
<feature type="signal peptide" evidence="1">
    <location>
        <begin position="1"/>
        <end position="22"/>
    </location>
</feature>
<evidence type="ECO:0008006" key="4">
    <source>
        <dbReference type="Google" id="ProtNLM"/>
    </source>
</evidence>
<reference evidence="2 3" key="1">
    <citation type="submission" date="2021-03" db="EMBL/GenBank/DDBJ databases">
        <authorList>
            <person name="Kim M.K."/>
        </authorList>
    </citation>
    <scope>NUCLEOTIDE SEQUENCE [LARGE SCALE GENOMIC DNA]</scope>
    <source>
        <strain evidence="2 3">BT442</strain>
    </source>
</reference>
<dbReference type="EMBL" id="JAGETZ010000009">
    <property type="protein sequence ID" value="MBO2011120.1"/>
    <property type="molecule type" value="Genomic_DNA"/>
</dbReference>
<proteinExistence type="predicted"/>
<evidence type="ECO:0000256" key="1">
    <source>
        <dbReference type="SAM" id="SignalP"/>
    </source>
</evidence>
<gene>
    <name evidence="2" type="ORF">J4E00_18810</name>
</gene>
<sequence length="160" mass="17244">MNKNQIMKKGSALLLVALSVWSCETTRLKTPPTYGGAVSEGLHEKGASAVLPFLIQETSTDASYGFTETNPVRVGGGKEAGVRNQQRYLNALLGPQGQPIEYQREGSCCAFKTEAGGIGNEGQLDVYTITWKGRKEPLKLYLNMYEEGELAAPSGLTAAR</sequence>
<keyword evidence="1" id="KW-0732">Signal</keyword>
<protein>
    <recommendedName>
        <fullName evidence="4">2-dehydro-3-deoxyphosphooctonate aldolase</fullName>
    </recommendedName>
</protein>
<dbReference type="RefSeq" id="WP_208176810.1">
    <property type="nucleotide sequence ID" value="NZ_JAGETZ010000009.1"/>
</dbReference>
<evidence type="ECO:0000313" key="2">
    <source>
        <dbReference type="EMBL" id="MBO2011120.1"/>
    </source>
</evidence>
<comment type="caution">
    <text evidence="2">The sequence shown here is derived from an EMBL/GenBank/DDBJ whole genome shotgun (WGS) entry which is preliminary data.</text>
</comment>
<keyword evidence="3" id="KW-1185">Reference proteome</keyword>
<organism evidence="2 3">
    <name type="scientific">Hymenobacter negativus</name>
    <dbReference type="NCBI Taxonomy" id="2795026"/>
    <lineage>
        <taxon>Bacteria</taxon>
        <taxon>Pseudomonadati</taxon>
        <taxon>Bacteroidota</taxon>
        <taxon>Cytophagia</taxon>
        <taxon>Cytophagales</taxon>
        <taxon>Hymenobacteraceae</taxon>
        <taxon>Hymenobacter</taxon>
    </lineage>
</organism>
<name>A0ABS3QIQ0_9BACT</name>